<dbReference type="GO" id="GO:0042144">
    <property type="term" value="P:vacuole fusion, non-autophagic"/>
    <property type="evidence" value="ECO:0007669"/>
    <property type="project" value="TreeGrafter"/>
</dbReference>
<keyword evidence="3" id="KW-0813">Transport</keyword>
<keyword evidence="3" id="KW-0967">Endosome</keyword>
<proteinExistence type="inferred from homology"/>
<dbReference type="PANTHER" id="PTHR12811:SF0">
    <property type="entry name" value="VACUOLAR PROTEIN SORTING-ASSOCIATED PROTEIN 16 HOMOLOG"/>
    <property type="match status" value="1"/>
</dbReference>
<dbReference type="InterPro" id="IPR006926">
    <property type="entry name" value="Vps16_N"/>
</dbReference>
<keyword evidence="7" id="KW-1185">Reference proteome</keyword>
<evidence type="ECO:0000256" key="3">
    <source>
        <dbReference type="PIRNR" id="PIRNR007949"/>
    </source>
</evidence>
<dbReference type="GO" id="GO:0016197">
    <property type="term" value="P:endosomal transport"/>
    <property type="evidence" value="ECO:0007669"/>
    <property type="project" value="TreeGrafter"/>
</dbReference>
<comment type="caution">
    <text evidence="6">The sequence shown here is derived from an EMBL/GenBank/DDBJ whole genome shotgun (WGS) entry which is preliminary data.</text>
</comment>
<dbReference type="PIRSF" id="PIRSF007949">
    <property type="entry name" value="VPS16"/>
    <property type="match status" value="1"/>
</dbReference>
<gene>
    <name evidence="6" type="primary">VPS16</name>
    <name evidence="6" type="ORF">EVAR_31488_1</name>
</gene>
<dbReference type="GO" id="GO:0030897">
    <property type="term" value="C:HOPS complex"/>
    <property type="evidence" value="ECO:0007669"/>
    <property type="project" value="UniProtKB-UniRule"/>
</dbReference>
<dbReference type="AlphaFoldDB" id="A0A4C1W984"/>
<dbReference type="GO" id="GO:0006886">
    <property type="term" value="P:intracellular protein transport"/>
    <property type="evidence" value="ECO:0007669"/>
    <property type="project" value="InterPro"/>
</dbReference>
<dbReference type="GO" id="GO:0005765">
    <property type="term" value="C:lysosomal membrane"/>
    <property type="evidence" value="ECO:0007669"/>
    <property type="project" value="UniProtKB-SubCell"/>
</dbReference>
<evidence type="ECO:0000313" key="6">
    <source>
        <dbReference type="EMBL" id="GBP47948.1"/>
    </source>
</evidence>
<feature type="domain" description="Vps16 C-terminal" evidence="4">
    <location>
        <begin position="470"/>
        <end position="751"/>
    </location>
</feature>
<reference evidence="6 7" key="1">
    <citation type="journal article" date="2019" name="Commun. Biol.">
        <title>The bagworm genome reveals a unique fibroin gene that provides high tensile strength.</title>
        <authorList>
            <person name="Kono N."/>
            <person name="Nakamura H."/>
            <person name="Ohtoshi R."/>
            <person name="Tomita M."/>
            <person name="Numata K."/>
            <person name="Arakawa K."/>
        </authorList>
    </citation>
    <scope>NUCLEOTIDE SEQUENCE [LARGE SCALE GENOMIC DNA]</scope>
</reference>
<sequence length="770" mass="87868">MSALLTADWFQLDCYYRKFDLYSMNWGMDEGLESMTVSGAPYGGPIAVWNNGNLIYMGWSDGEQLLCIQDTGDVLVYDMFGVYQKTFSMGQEARDTKVYKAQLFSNPHGTGLAVITTSNRMFLLSNVSEPRLRSAPDIPRPNEPITAWCVMSTMTSVVGFLVCRDKEIYKCQLGESRAFIMRPDIKSAYTQILCIVPSHNGKHVVLFTDSGILWIGSADFQSTYTEIDTGYLKQPKELVWCDYRAVIGHWDNTMSIYGFNGQSVTYPYDGPFHIISEMDCVRVVSETTHELIQKVPTVIENIFRINSTAPESYLVEASKQFQRRCHRADEYIRLVKPNLQKAVQNCIEAATFEFDPDIQKTLIRAAQFGKSFIIDPILTDHYVTICRKLRVLNAIRDRKVTQPHLDFESTAREIGEKLRHVPGVLYTTIAMKAAEKGRKALAIKTSEMPLSHWSFAKYRRKAYAVSFRPILEYETRSKLQVPLLLSLGEGQIALLKATASGDTDLVYIVLLHLKEKMGKHEFELTIRGFPLAHALYIKYCASHNREALRKVYVQEDDFAGQAATHIRDAIEMTSPGSAEASLISARECYKKGKNDLGASICEDARKLCKQQSSLQETYGERFLGLSLHDTVKKLLDQGEVKLADKLRSEYKMPDYRYWWLRILTLAEKGDWADLDKFSKSRKSPIGYEPFVDACLKHNKNDEALKYLPKCRDDIKVKYYVKAKFFEEAALVAFERKDERALYFVRSSCPASDVMKHEKITSLLEQMNAKK</sequence>
<accession>A0A4C1W984</accession>
<protein>
    <recommendedName>
        <fullName evidence="2 3">Vacuolar protein sorting-associated protein 16 homolog</fullName>
    </recommendedName>
</protein>
<dbReference type="GO" id="GO:0003779">
    <property type="term" value="F:actin binding"/>
    <property type="evidence" value="ECO:0007669"/>
    <property type="project" value="TreeGrafter"/>
</dbReference>
<dbReference type="STRING" id="151549.A0A4C1W984"/>
<dbReference type="GO" id="GO:0031902">
    <property type="term" value="C:late endosome membrane"/>
    <property type="evidence" value="ECO:0007669"/>
    <property type="project" value="UniProtKB-SubCell"/>
</dbReference>
<dbReference type="OrthoDB" id="1792at2759"/>
<comment type="similarity">
    <text evidence="1 3">Belongs to the VPS16 family.</text>
</comment>
<feature type="domain" description="Vps16 N-terminal" evidence="5">
    <location>
        <begin position="49"/>
        <end position="373"/>
    </location>
</feature>
<name>A0A4C1W984_EUMVA</name>
<evidence type="ECO:0000256" key="2">
    <source>
        <dbReference type="ARBA" id="ARBA00017947"/>
    </source>
</evidence>
<organism evidence="6 7">
    <name type="scientific">Eumeta variegata</name>
    <name type="common">Bagworm moth</name>
    <name type="synonym">Eumeta japonica</name>
    <dbReference type="NCBI Taxonomy" id="151549"/>
    <lineage>
        <taxon>Eukaryota</taxon>
        <taxon>Metazoa</taxon>
        <taxon>Ecdysozoa</taxon>
        <taxon>Arthropoda</taxon>
        <taxon>Hexapoda</taxon>
        <taxon>Insecta</taxon>
        <taxon>Pterygota</taxon>
        <taxon>Neoptera</taxon>
        <taxon>Endopterygota</taxon>
        <taxon>Lepidoptera</taxon>
        <taxon>Glossata</taxon>
        <taxon>Ditrysia</taxon>
        <taxon>Tineoidea</taxon>
        <taxon>Psychidae</taxon>
        <taxon>Oiketicinae</taxon>
        <taxon>Eumeta</taxon>
    </lineage>
</organism>
<evidence type="ECO:0000259" key="5">
    <source>
        <dbReference type="Pfam" id="PF04841"/>
    </source>
</evidence>
<dbReference type="InterPro" id="IPR016534">
    <property type="entry name" value="VPS16"/>
</dbReference>
<dbReference type="Proteomes" id="UP000299102">
    <property type="component" value="Unassembled WGS sequence"/>
</dbReference>
<dbReference type="EMBL" id="BGZK01000513">
    <property type="protein sequence ID" value="GBP47948.1"/>
    <property type="molecule type" value="Genomic_DNA"/>
</dbReference>
<comment type="subcellular location">
    <subcellularLocation>
        <location evidence="3">Late endosome membrane</location>
        <topology evidence="3">Peripheral membrane protein</topology>
        <orientation evidence="3">Cytoplasmic side</orientation>
    </subcellularLocation>
    <subcellularLocation>
        <location evidence="3">Lysosome membrane</location>
        <topology evidence="3">Peripheral membrane protein</topology>
        <orientation evidence="3">Cytoplasmic side</orientation>
    </subcellularLocation>
    <text evidence="3">Cytoplasmic, peripheral membrane protein associated with late endosomes/lysosomes.</text>
</comment>
<keyword evidence="3" id="KW-0458">Lysosome</keyword>
<keyword evidence="3" id="KW-0653">Protein transport</keyword>
<dbReference type="GO" id="GO:0033263">
    <property type="term" value="C:CORVET complex"/>
    <property type="evidence" value="ECO:0007669"/>
    <property type="project" value="UniProtKB-UniRule"/>
</dbReference>
<evidence type="ECO:0000313" key="7">
    <source>
        <dbReference type="Proteomes" id="UP000299102"/>
    </source>
</evidence>
<dbReference type="Pfam" id="PF04840">
    <property type="entry name" value="Vps16_C"/>
    <property type="match status" value="1"/>
</dbReference>
<dbReference type="Pfam" id="PF04841">
    <property type="entry name" value="Vps16_N"/>
    <property type="match status" value="1"/>
</dbReference>
<evidence type="ECO:0000256" key="1">
    <source>
        <dbReference type="ARBA" id="ARBA00009250"/>
    </source>
</evidence>
<dbReference type="SUPFAM" id="SSF69322">
    <property type="entry name" value="Tricorn protease domain 2"/>
    <property type="match status" value="1"/>
</dbReference>
<keyword evidence="3" id="KW-0472">Membrane</keyword>
<dbReference type="InterPro" id="IPR038132">
    <property type="entry name" value="Vps16_C_sf"/>
</dbReference>
<dbReference type="PANTHER" id="PTHR12811">
    <property type="entry name" value="VACUOLAR PROTEIN SORTING VPS16"/>
    <property type="match status" value="1"/>
</dbReference>
<dbReference type="Gene3D" id="1.10.150.780">
    <property type="entry name" value="Vps16, C-terminal region"/>
    <property type="match status" value="1"/>
</dbReference>
<comment type="function">
    <text evidence="3">Plays a role in vesicle-mediated protein trafficking to lysosomal compartments including the endocytic membrane transport and autophagic pathways. Believed to act as a core component of the putative HOPS and CORVET endosomal tethering complexes.</text>
</comment>
<dbReference type="InterPro" id="IPR006925">
    <property type="entry name" value="Vps16_C"/>
</dbReference>
<evidence type="ECO:0000259" key="4">
    <source>
        <dbReference type="Pfam" id="PF04840"/>
    </source>
</evidence>